<gene>
    <name evidence="3" type="ORF">GOMPHAMPRED_004154</name>
</gene>
<dbReference type="OrthoDB" id="333551at2759"/>
<evidence type="ECO:0000256" key="2">
    <source>
        <dbReference type="SAM" id="MobiDB-lite"/>
    </source>
</evidence>
<name>A0A8H3FRG5_9LECA</name>
<reference evidence="3" key="1">
    <citation type="submission" date="2021-03" db="EMBL/GenBank/DDBJ databases">
        <authorList>
            <person name="Tagirdzhanova G."/>
        </authorList>
    </citation>
    <scope>NUCLEOTIDE SEQUENCE</scope>
</reference>
<dbReference type="EMBL" id="CAJPDQ010000025">
    <property type="protein sequence ID" value="CAF9926503.1"/>
    <property type="molecule type" value="Genomic_DNA"/>
</dbReference>
<feature type="compositionally biased region" description="Low complexity" evidence="2">
    <location>
        <begin position="26"/>
        <end position="42"/>
    </location>
</feature>
<keyword evidence="4" id="KW-1185">Reference proteome</keyword>
<proteinExistence type="predicted"/>
<dbReference type="PANTHER" id="PTHR15885:SF1">
    <property type="entry name" value="COILED-COIL DOMAIN-CONTAINING PROTEIN 174"/>
    <property type="match status" value="1"/>
</dbReference>
<feature type="compositionally biased region" description="Basic and acidic residues" evidence="2">
    <location>
        <begin position="180"/>
        <end position="196"/>
    </location>
</feature>
<dbReference type="GO" id="GO:0005634">
    <property type="term" value="C:nucleus"/>
    <property type="evidence" value="ECO:0007669"/>
    <property type="project" value="TreeGrafter"/>
</dbReference>
<accession>A0A8H3FRG5</accession>
<dbReference type="AlphaFoldDB" id="A0A8H3FRG5"/>
<sequence>MSFKHPDAQLYGQPRSNHEPKTTLKASTSHSFAAALSSLIAAPNTTTSTKGHTAGNRKDDIFTTHNRGAKKRAAADDAADQEYTSATGLKHKKHIEGVDHDTLHRSKRKMEEKARLYSAMKRGDYVLPTRGGINAEESGSLVDFDRKWAESHGTNNEEASNDSDDSTTDSDEETVEYVDEFGRTRTGTRAEAEKEKRRQRIAVQAEMELAEMSARPSMPEGIMLGDAIQSAAFNPDHAVERAMADLAAKRDRSVTPPEDTHYDATKEVRSKGVGFYQFSKDKDTRQQEFAHLEREREETLHREQERNDRKQKKLEELEERKRKLREKRSQKQADGFLKSLDVI</sequence>
<feature type="region of interest" description="Disordered" evidence="2">
    <location>
        <begin position="293"/>
        <end position="343"/>
    </location>
</feature>
<feature type="region of interest" description="Disordered" evidence="2">
    <location>
        <begin position="248"/>
        <end position="267"/>
    </location>
</feature>
<dbReference type="InterPro" id="IPR025066">
    <property type="entry name" value="CCDC174-like"/>
</dbReference>
<feature type="region of interest" description="Disordered" evidence="2">
    <location>
        <begin position="179"/>
        <end position="198"/>
    </location>
</feature>
<protein>
    <submittedName>
        <fullName evidence="3">Uncharacterized protein</fullName>
    </submittedName>
</protein>
<evidence type="ECO:0000313" key="4">
    <source>
        <dbReference type="Proteomes" id="UP000664169"/>
    </source>
</evidence>
<keyword evidence="1" id="KW-0175">Coiled coil</keyword>
<organism evidence="3 4">
    <name type="scientific">Gomphillus americanus</name>
    <dbReference type="NCBI Taxonomy" id="1940652"/>
    <lineage>
        <taxon>Eukaryota</taxon>
        <taxon>Fungi</taxon>
        <taxon>Dikarya</taxon>
        <taxon>Ascomycota</taxon>
        <taxon>Pezizomycotina</taxon>
        <taxon>Lecanoromycetes</taxon>
        <taxon>OSLEUM clade</taxon>
        <taxon>Ostropomycetidae</taxon>
        <taxon>Ostropales</taxon>
        <taxon>Graphidaceae</taxon>
        <taxon>Gomphilloideae</taxon>
        <taxon>Gomphillus</taxon>
    </lineage>
</organism>
<feature type="compositionally biased region" description="Acidic residues" evidence="2">
    <location>
        <begin position="159"/>
        <end position="174"/>
    </location>
</feature>
<dbReference type="Proteomes" id="UP000664169">
    <property type="component" value="Unassembled WGS sequence"/>
</dbReference>
<evidence type="ECO:0000313" key="3">
    <source>
        <dbReference type="EMBL" id="CAF9926503.1"/>
    </source>
</evidence>
<feature type="compositionally biased region" description="Basic and acidic residues" evidence="2">
    <location>
        <begin position="293"/>
        <end position="331"/>
    </location>
</feature>
<comment type="caution">
    <text evidence="3">The sequence shown here is derived from an EMBL/GenBank/DDBJ whole genome shotgun (WGS) entry which is preliminary data.</text>
</comment>
<dbReference type="PANTHER" id="PTHR15885">
    <property type="entry name" value="COILED-COIL DOMAIN-CONTAINING PROTEIN 174"/>
    <property type="match status" value="1"/>
</dbReference>
<feature type="region of interest" description="Disordered" evidence="2">
    <location>
        <begin position="1"/>
        <end position="81"/>
    </location>
</feature>
<dbReference type="Pfam" id="PF13300">
    <property type="entry name" value="DUF4078"/>
    <property type="match status" value="1"/>
</dbReference>
<feature type="region of interest" description="Disordered" evidence="2">
    <location>
        <begin position="151"/>
        <end position="174"/>
    </location>
</feature>
<evidence type="ECO:0000256" key="1">
    <source>
        <dbReference type="ARBA" id="ARBA00023054"/>
    </source>
</evidence>